<feature type="signal peptide" evidence="1">
    <location>
        <begin position="1"/>
        <end position="28"/>
    </location>
</feature>
<feature type="chain" id="PRO_5047249172" evidence="1">
    <location>
        <begin position="29"/>
        <end position="188"/>
    </location>
</feature>
<sequence>MKSLTRVFTAFLLAITIAFGGFSGNAHAKVGANVNVAIDVNTTIAQVLGLVTSTQEFQMVIINKTKHDLIRSGSHNDLGNWVLVDVPPLTAQYRDWTESGAGYFSFAANYAVGNTGKYFQFAASWPVVGARKINICTENNSGNPPAKTCWQNMRNAGSDDKNVTNGEFFGRALMGNDKGRVQWIYEVR</sequence>
<comment type="caution">
    <text evidence="2">The sequence shown here is derived from an EMBL/GenBank/DDBJ whole genome shotgun (WGS) entry which is preliminary data.</text>
</comment>
<dbReference type="GeneID" id="78217127"/>
<dbReference type="RefSeq" id="WP_190385064.1">
    <property type="nucleotide sequence ID" value="NZ_JACJTM010000040.1"/>
</dbReference>
<keyword evidence="1" id="KW-0732">Signal</keyword>
<dbReference type="EMBL" id="JACJTM010000040">
    <property type="protein sequence ID" value="MBD2686696.1"/>
    <property type="molecule type" value="Genomic_DNA"/>
</dbReference>
<reference evidence="2 3" key="1">
    <citation type="journal article" date="2020" name="ISME J.">
        <title>Comparative genomics reveals insights into cyanobacterial evolution and habitat adaptation.</title>
        <authorList>
            <person name="Chen M.Y."/>
            <person name="Teng W.K."/>
            <person name="Zhao L."/>
            <person name="Hu C.X."/>
            <person name="Zhou Y.K."/>
            <person name="Han B.P."/>
            <person name="Song L.R."/>
            <person name="Shu W.S."/>
        </authorList>
    </citation>
    <scope>NUCLEOTIDE SEQUENCE [LARGE SCALE GENOMIC DNA]</scope>
    <source>
        <strain evidence="2 3">FACHB-1249</strain>
    </source>
</reference>
<evidence type="ECO:0000313" key="3">
    <source>
        <dbReference type="Proteomes" id="UP000660270"/>
    </source>
</evidence>
<evidence type="ECO:0000256" key="1">
    <source>
        <dbReference type="SAM" id="SignalP"/>
    </source>
</evidence>
<name>A0ABR8IW47_APHFL</name>
<evidence type="ECO:0000313" key="2">
    <source>
        <dbReference type="EMBL" id="MBD2686696.1"/>
    </source>
</evidence>
<proteinExistence type="predicted"/>
<gene>
    <name evidence="2" type="ORF">H6G43_16055</name>
</gene>
<accession>A0ABR8IW47</accession>
<keyword evidence="3" id="KW-1185">Reference proteome</keyword>
<dbReference type="Proteomes" id="UP000660270">
    <property type="component" value="Unassembled WGS sequence"/>
</dbReference>
<protein>
    <submittedName>
        <fullName evidence="2">Uncharacterized protein</fullName>
    </submittedName>
</protein>
<organism evidence="2 3">
    <name type="scientific">Aphanizomenon flos-aquae FACHB-1249</name>
    <dbReference type="NCBI Taxonomy" id="2692889"/>
    <lineage>
        <taxon>Bacteria</taxon>
        <taxon>Bacillati</taxon>
        <taxon>Cyanobacteriota</taxon>
        <taxon>Cyanophyceae</taxon>
        <taxon>Nostocales</taxon>
        <taxon>Aphanizomenonaceae</taxon>
        <taxon>Aphanizomenon</taxon>
    </lineage>
</organism>